<keyword evidence="1" id="KW-0051">Antiviral defense</keyword>
<protein>
    <submittedName>
        <fullName evidence="2">CRISPR system Cascade subunit CasD</fullName>
    </submittedName>
</protein>
<gene>
    <name evidence="2" type="primary">casD</name>
    <name evidence="2" type="ORF">SPSYN_01692</name>
</gene>
<dbReference type="OrthoDB" id="3189549at2"/>
<dbReference type="NCBIfam" id="TIGR01868">
    <property type="entry name" value="casD_Cas5e"/>
    <property type="match status" value="1"/>
</dbReference>
<dbReference type="GO" id="GO:0003723">
    <property type="term" value="F:RNA binding"/>
    <property type="evidence" value="ECO:0007669"/>
    <property type="project" value="InterPro"/>
</dbReference>
<evidence type="ECO:0000313" key="3">
    <source>
        <dbReference type="Proteomes" id="UP000798488"/>
    </source>
</evidence>
<dbReference type="RefSeq" id="WP_161821999.1">
    <property type="nucleotide sequence ID" value="NZ_LSRS01000003.1"/>
</dbReference>
<dbReference type="NCBIfam" id="TIGR02593">
    <property type="entry name" value="CRISPR_cas5"/>
    <property type="match status" value="1"/>
</dbReference>
<dbReference type="AlphaFoldDB" id="A0A9D2WQK4"/>
<proteinExistence type="predicted"/>
<name>A0A9D2WQK4_9FIRM</name>
<dbReference type="InterPro" id="IPR021124">
    <property type="entry name" value="CRISPR-assoc_prot_Cas5"/>
</dbReference>
<dbReference type="InterPro" id="IPR013422">
    <property type="entry name" value="CRISPR-assoc_prot_Cas5_N"/>
</dbReference>
<accession>A0A9D2WQK4</accession>
<dbReference type="EMBL" id="LSRS01000003">
    <property type="protein sequence ID" value="KAF1085549.1"/>
    <property type="molecule type" value="Genomic_DNA"/>
</dbReference>
<evidence type="ECO:0000256" key="1">
    <source>
        <dbReference type="ARBA" id="ARBA00023118"/>
    </source>
</evidence>
<dbReference type="GO" id="GO:0051607">
    <property type="term" value="P:defense response to virus"/>
    <property type="evidence" value="ECO:0007669"/>
    <property type="project" value="UniProtKB-KW"/>
</dbReference>
<evidence type="ECO:0000313" key="2">
    <source>
        <dbReference type="EMBL" id="KAF1085549.1"/>
    </source>
</evidence>
<dbReference type="Pfam" id="PF09704">
    <property type="entry name" value="Cas_Cas5d"/>
    <property type="match status" value="1"/>
</dbReference>
<comment type="caution">
    <text evidence="2">The sequence shown here is derived from an EMBL/GenBank/DDBJ whole genome shotgun (WGS) entry which is preliminary data.</text>
</comment>
<dbReference type="InterPro" id="IPR010147">
    <property type="entry name" value="CRISPR-assoc_prot_CasD"/>
</dbReference>
<sequence>MSTLLLRLAAPLQAWGSSSKFNKRMTEREPTKSGVIGMIAAALGRSRTDDISDLQSLKFGVRIDQEGQLIKDFHTAHTFDNKQAFISSRYYLADALFVVGLEGEEDLLQKIDQAVKNPVFPLYLGRRACPPVGPVSLGIKEGVCLLDALKDLAVTPWQAADWYKKQLQKNKQHPAYLEIVSDAGTDDIGAYTIRDYPVSFNQEHRKYAFRNVLSDLNAVPLSIPAEQPTAHDPLAELEV</sequence>
<dbReference type="CDD" id="cd09756">
    <property type="entry name" value="Cas5_I-E"/>
    <property type="match status" value="1"/>
</dbReference>
<dbReference type="GO" id="GO:0043571">
    <property type="term" value="P:maintenance of CRISPR repeat elements"/>
    <property type="evidence" value="ECO:0007669"/>
    <property type="project" value="InterPro"/>
</dbReference>
<dbReference type="Gene3D" id="3.30.70.2660">
    <property type="match status" value="1"/>
</dbReference>
<dbReference type="Proteomes" id="UP000798488">
    <property type="component" value="Unassembled WGS sequence"/>
</dbReference>
<reference evidence="2" key="1">
    <citation type="submission" date="2016-02" db="EMBL/GenBank/DDBJ databases">
        <title>Draft Genome Sequence of Sporotomaculum syntrophicum Strain FB, a Syntrophic Benzoate Degrader.</title>
        <authorList>
            <person name="Nobu M.K."/>
            <person name="Narihiro T."/>
            <person name="Qiu Y.-L."/>
            <person name="Ohashi A."/>
            <person name="Liu W.-T."/>
            <person name="Yuji S."/>
        </authorList>
    </citation>
    <scope>NUCLEOTIDE SEQUENCE</scope>
    <source>
        <strain evidence="2">FB</strain>
    </source>
</reference>
<keyword evidence="3" id="KW-1185">Reference proteome</keyword>
<organism evidence="2 3">
    <name type="scientific">Sporotomaculum syntrophicum</name>
    <dbReference type="NCBI Taxonomy" id="182264"/>
    <lineage>
        <taxon>Bacteria</taxon>
        <taxon>Bacillati</taxon>
        <taxon>Bacillota</taxon>
        <taxon>Clostridia</taxon>
        <taxon>Eubacteriales</taxon>
        <taxon>Desulfallaceae</taxon>
        <taxon>Sporotomaculum</taxon>
    </lineage>
</organism>